<evidence type="ECO:0000256" key="5">
    <source>
        <dbReference type="ARBA" id="ARBA00035407"/>
    </source>
</evidence>
<dbReference type="InterPro" id="IPR020568">
    <property type="entry name" value="Ribosomal_Su5_D2-typ_SF"/>
</dbReference>
<dbReference type="GO" id="GO:0006412">
    <property type="term" value="P:translation"/>
    <property type="evidence" value="ECO:0007669"/>
    <property type="project" value="InterPro"/>
</dbReference>
<comment type="similarity">
    <text evidence="1">Belongs to the universal ribosomal protein uS5 family.</text>
</comment>
<gene>
    <name evidence="7" type="ORF">U0070_009568</name>
</gene>
<name>A0AAW0ITQ7_MYOGA</name>
<keyword evidence="3" id="KW-0687">Ribonucleoprotein</keyword>
<evidence type="ECO:0000313" key="8">
    <source>
        <dbReference type="Proteomes" id="UP001488838"/>
    </source>
</evidence>
<sequence>MAASDMVGQPVIRCSEPFSCRPPLPRSINAPVLAVVTVAMAVGETTGLVQAKLKTNSRFPSPSWTTWSRTGRPSHWKRCRDLPFFLPIRESKMIALFLGAFLKGEIVKTSCAEPDLASQKTKLRVLVSIRDHNGHIDHGVKCSKDKAFARAYWGNKIGKPITVPCKVTGQCGSVLMCLIPVPRGTGIVSIPVPKRLLLMAGIDDCYTLARDYTATSAT</sequence>
<accession>A0AAW0ITQ7</accession>
<dbReference type="GO" id="GO:1990904">
    <property type="term" value="C:ribonucleoprotein complex"/>
    <property type="evidence" value="ECO:0007669"/>
    <property type="project" value="UniProtKB-KW"/>
</dbReference>
<evidence type="ECO:0000313" key="7">
    <source>
        <dbReference type="EMBL" id="KAK7818180.1"/>
    </source>
</evidence>
<dbReference type="InterPro" id="IPR014721">
    <property type="entry name" value="Ribsml_uS5_D2-typ_fold_subgr"/>
</dbReference>
<evidence type="ECO:0000256" key="1">
    <source>
        <dbReference type="ARBA" id="ARBA00008945"/>
    </source>
</evidence>
<dbReference type="GO" id="GO:0003735">
    <property type="term" value="F:structural constituent of ribosome"/>
    <property type="evidence" value="ECO:0007669"/>
    <property type="project" value="InterPro"/>
</dbReference>
<organism evidence="7 8">
    <name type="scientific">Myodes glareolus</name>
    <name type="common">Bank vole</name>
    <name type="synonym">Clethrionomys glareolus</name>
    <dbReference type="NCBI Taxonomy" id="447135"/>
    <lineage>
        <taxon>Eukaryota</taxon>
        <taxon>Metazoa</taxon>
        <taxon>Chordata</taxon>
        <taxon>Craniata</taxon>
        <taxon>Vertebrata</taxon>
        <taxon>Euteleostomi</taxon>
        <taxon>Mammalia</taxon>
        <taxon>Eutheria</taxon>
        <taxon>Euarchontoglires</taxon>
        <taxon>Glires</taxon>
        <taxon>Rodentia</taxon>
        <taxon>Myomorpha</taxon>
        <taxon>Muroidea</taxon>
        <taxon>Cricetidae</taxon>
        <taxon>Arvicolinae</taxon>
        <taxon>Myodes</taxon>
    </lineage>
</organism>
<dbReference type="SUPFAM" id="SSF54211">
    <property type="entry name" value="Ribosomal protein S5 domain 2-like"/>
    <property type="match status" value="1"/>
</dbReference>
<comment type="caution">
    <text evidence="7">The sequence shown here is derived from an EMBL/GenBank/DDBJ whole genome shotgun (WGS) entry which is preliminary data.</text>
</comment>
<dbReference type="Gene3D" id="3.30.160.20">
    <property type="match status" value="1"/>
</dbReference>
<evidence type="ECO:0000256" key="4">
    <source>
        <dbReference type="ARBA" id="ARBA00035255"/>
    </source>
</evidence>
<dbReference type="GO" id="GO:0005840">
    <property type="term" value="C:ribosome"/>
    <property type="evidence" value="ECO:0007669"/>
    <property type="project" value="UniProtKB-KW"/>
</dbReference>
<keyword evidence="8" id="KW-1185">Reference proteome</keyword>
<dbReference type="Proteomes" id="UP001488838">
    <property type="component" value="Unassembled WGS sequence"/>
</dbReference>
<protein>
    <recommendedName>
        <fullName evidence="4">Small ribosomal subunit protein uS5</fullName>
    </recommendedName>
    <alternativeName>
        <fullName evidence="5">40S ribosomal protein S2</fullName>
    </alternativeName>
</protein>
<dbReference type="InterPro" id="IPR005324">
    <property type="entry name" value="Ribosomal_uS5_C"/>
</dbReference>
<evidence type="ECO:0000256" key="3">
    <source>
        <dbReference type="ARBA" id="ARBA00023274"/>
    </source>
</evidence>
<dbReference type="FunFam" id="3.30.230.10:FF:000004">
    <property type="entry name" value="40S ribosomal protein S2"/>
    <property type="match status" value="1"/>
</dbReference>
<proteinExistence type="inferred from homology"/>
<dbReference type="EMBL" id="JBBHLL010000089">
    <property type="protein sequence ID" value="KAK7818180.1"/>
    <property type="molecule type" value="Genomic_DNA"/>
</dbReference>
<dbReference type="Pfam" id="PF03719">
    <property type="entry name" value="Ribosomal_S5_C"/>
    <property type="match status" value="1"/>
</dbReference>
<reference evidence="7 8" key="1">
    <citation type="journal article" date="2023" name="bioRxiv">
        <title>Conserved and derived expression patterns and positive selection on dental genes reveal complex evolutionary context of ever-growing rodent molars.</title>
        <authorList>
            <person name="Calamari Z.T."/>
            <person name="Song A."/>
            <person name="Cohen E."/>
            <person name="Akter M."/>
            <person name="Roy R.D."/>
            <person name="Hallikas O."/>
            <person name="Christensen M.M."/>
            <person name="Li P."/>
            <person name="Marangoni P."/>
            <person name="Jernvall J."/>
            <person name="Klein O.D."/>
        </authorList>
    </citation>
    <scope>NUCLEOTIDE SEQUENCE [LARGE SCALE GENOMIC DNA]</scope>
    <source>
        <strain evidence="7">V071</strain>
    </source>
</reference>
<feature type="domain" description="Small ribosomal subunit protein uS5 C-terminal" evidence="6">
    <location>
        <begin position="169"/>
        <end position="211"/>
    </location>
</feature>
<keyword evidence="2" id="KW-0689">Ribosomal protein</keyword>
<dbReference type="Gene3D" id="3.30.230.10">
    <property type="match status" value="1"/>
</dbReference>
<dbReference type="AlphaFoldDB" id="A0AAW0ITQ7"/>
<evidence type="ECO:0000259" key="6">
    <source>
        <dbReference type="Pfam" id="PF03719"/>
    </source>
</evidence>
<evidence type="ECO:0000256" key="2">
    <source>
        <dbReference type="ARBA" id="ARBA00022980"/>
    </source>
</evidence>